<dbReference type="OrthoDB" id="1954354at2"/>
<dbReference type="SMART" id="SM00530">
    <property type="entry name" value="HTH_XRE"/>
    <property type="match status" value="1"/>
</dbReference>
<keyword evidence="4" id="KW-1185">Reference proteome</keyword>
<evidence type="ECO:0000259" key="2">
    <source>
        <dbReference type="PROSITE" id="PS50943"/>
    </source>
</evidence>
<organism evidence="3 4">
    <name type="scientific">Clostridium luticellarii</name>
    <dbReference type="NCBI Taxonomy" id="1691940"/>
    <lineage>
        <taxon>Bacteria</taxon>
        <taxon>Bacillati</taxon>
        <taxon>Bacillota</taxon>
        <taxon>Clostridia</taxon>
        <taxon>Eubacteriales</taxon>
        <taxon>Clostridiaceae</taxon>
        <taxon>Clostridium</taxon>
    </lineage>
</organism>
<gene>
    <name evidence="3" type="primary">immR</name>
    <name evidence="3" type="ORF">CLLU_19660</name>
</gene>
<dbReference type="PROSITE" id="PS50943">
    <property type="entry name" value="HTH_CROC1"/>
    <property type="match status" value="1"/>
</dbReference>
<sequence length="111" mass="13001">MKIDYKKMGNRIKLTRKKKKITQEQLAEMTGLSNNYISNIERNRSIPSIDTLLKICNSLNVTPDFILLDSIYTSNEYLKDEIAKKLNKCNNKNIRLVSKFCDLLLEEQEEE</sequence>
<dbReference type="GO" id="GO:0003677">
    <property type="term" value="F:DNA binding"/>
    <property type="evidence" value="ECO:0007669"/>
    <property type="project" value="UniProtKB-KW"/>
</dbReference>
<dbReference type="Proteomes" id="UP000237798">
    <property type="component" value="Unassembled WGS sequence"/>
</dbReference>
<dbReference type="EMBL" id="PVXP01000025">
    <property type="protein sequence ID" value="PRR85052.1"/>
    <property type="molecule type" value="Genomic_DNA"/>
</dbReference>
<protein>
    <submittedName>
        <fullName evidence="3">HTH-type transcriptional regulator ImmR</fullName>
    </submittedName>
</protein>
<name>A0A2T0BML0_9CLOT</name>
<dbReference type="AlphaFoldDB" id="A0A2T0BML0"/>
<dbReference type="GO" id="GO:0005829">
    <property type="term" value="C:cytosol"/>
    <property type="evidence" value="ECO:0007669"/>
    <property type="project" value="TreeGrafter"/>
</dbReference>
<dbReference type="CDD" id="cd00093">
    <property type="entry name" value="HTH_XRE"/>
    <property type="match status" value="1"/>
</dbReference>
<comment type="caution">
    <text evidence="3">The sequence shown here is derived from an EMBL/GenBank/DDBJ whole genome shotgun (WGS) entry which is preliminary data.</text>
</comment>
<dbReference type="Gene3D" id="1.10.260.40">
    <property type="entry name" value="lambda repressor-like DNA-binding domains"/>
    <property type="match status" value="1"/>
</dbReference>
<dbReference type="SUPFAM" id="SSF47413">
    <property type="entry name" value="lambda repressor-like DNA-binding domains"/>
    <property type="match status" value="1"/>
</dbReference>
<feature type="domain" description="HTH cro/C1-type" evidence="2">
    <location>
        <begin position="12"/>
        <end position="66"/>
    </location>
</feature>
<evidence type="ECO:0000313" key="3">
    <source>
        <dbReference type="EMBL" id="PRR85052.1"/>
    </source>
</evidence>
<dbReference type="InterPro" id="IPR050807">
    <property type="entry name" value="TransReg_Diox_bact_type"/>
</dbReference>
<reference evidence="3 4" key="1">
    <citation type="submission" date="2018-03" db="EMBL/GenBank/DDBJ databases">
        <title>Genome sequence of Clostridium luticellarii DSM 29923.</title>
        <authorList>
            <person name="Poehlein A."/>
            <person name="Daniel R."/>
        </authorList>
    </citation>
    <scope>NUCLEOTIDE SEQUENCE [LARGE SCALE GENOMIC DNA]</scope>
    <source>
        <strain evidence="3 4">DSM 29923</strain>
    </source>
</reference>
<proteinExistence type="predicted"/>
<keyword evidence="1" id="KW-0238">DNA-binding</keyword>
<accession>A0A2T0BML0</accession>
<evidence type="ECO:0000256" key="1">
    <source>
        <dbReference type="ARBA" id="ARBA00023125"/>
    </source>
</evidence>
<dbReference type="InterPro" id="IPR010982">
    <property type="entry name" value="Lambda_DNA-bd_dom_sf"/>
</dbReference>
<dbReference type="Pfam" id="PF01381">
    <property type="entry name" value="HTH_3"/>
    <property type="match status" value="1"/>
</dbReference>
<dbReference type="GO" id="GO:0003700">
    <property type="term" value="F:DNA-binding transcription factor activity"/>
    <property type="evidence" value="ECO:0007669"/>
    <property type="project" value="TreeGrafter"/>
</dbReference>
<dbReference type="RefSeq" id="WP_106009555.1">
    <property type="nucleotide sequence ID" value="NZ_JALCPJ010000013.1"/>
</dbReference>
<dbReference type="PANTHER" id="PTHR46797:SF1">
    <property type="entry name" value="METHYLPHOSPHONATE SYNTHASE"/>
    <property type="match status" value="1"/>
</dbReference>
<evidence type="ECO:0000313" key="4">
    <source>
        <dbReference type="Proteomes" id="UP000237798"/>
    </source>
</evidence>
<dbReference type="PANTHER" id="PTHR46797">
    <property type="entry name" value="HTH-TYPE TRANSCRIPTIONAL REGULATOR"/>
    <property type="match status" value="1"/>
</dbReference>
<dbReference type="InterPro" id="IPR001387">
    <property type="entry name" value="Cro/C1-type_HTH"/>
</dbReference>